<keyword evidence="7" id="KW-0479">Metal-binding</keyword>
<keyword evidence="10" id="KW-0238">DNA-binding</keyword>
<evidence type="ECO:0000256" key="4">
    <source>
        <dbReference type="ARBA" id="ARBA00022485"/>
    </source>
</evidence>
<dbReference type="AlphaFoldDB" id="A0A7M7MWJ2"/>
<dbReference type="GeneID" id="113219416"/>
<evidence type="ECO:0000256" key="10">
    <source>
        <dbReference type="ARBA" id="ARBA00023125"/>
    </source>
</evidence>
<evidence type="ECO:0000256" key="9">
    <source>
        <dbReference type="ARBA" id="ARBA00023014"/>
    </source>
</evidence>
<dbReference type="PANTHER" id="PTHR10537">
    <property type="entry name" value="DNA PRIMASE LARGE SUBUNIT"/>
    <property type="match status" value="1"/>
</dbReference>
<dbReference type="Gene3D" id="1.20.930.80">
    <property type="match status" value="1"/>
</dbReference>
<evidence type="ECO:0000256" key="7">
    <source>
        <dbReference type="ARBA" id="ARBA00022723"/>
    </source>
</evidence>
<evidence type="ECO:0000256" key="8">
    <source>
        <dbReference type="ARBA" id="ARBA00023004"/>
    </source>
</evidence>
<dbReference type="GO" id="GO:0046872">
    <property type="term" value="F:metal ion binding"/>
    <property type="evidence" value="ECO:0007669"/>
    <property type="project" value="UniProtKB-KW"/>
</dbReference>
<evidence type="ECO:0000256" key="2">
    <source>
        <dbReference type="ARBA" id="ARBA00010564"/>
    </source>
</evidence>
<dbReference type="GO" id="GO:0051539">
    <property type="term" value="F:4 iron, 4 sulfur cluster binding"/>
    <property type="evidence" value="ECO:0007669"/>
    <property type="project" value="UniProtKB-KW"/>
</dbReference>
<evidence type="ECO:0000313" key="14">
    <source>
        <dbReference type="RefSeq" id="XP_026302105.1"/>
    </source>
</evidence>
<keyword evidence="6" id="KW-0235">DNA replication</keyword>
<evidence type="ECO:0000256" key="3">
    <source>
        <dbReference type="ARBA" id="ARBA00019038"/>
    </source>
</evidence>
<dbReference type="GO" id="GO:0006270">
    <property type="term" value="P:DNA replication initiation"/>
    <property type="evidence" value="ECO:0007669"/>
    <property type="project" value="TreeGrafter"/>
</dbReference>
<dbReference type="GO" id="GO:0003677">
    <property type="term" value="F:DNA binding"/>
    <property type="evidence" value="ECO:0007669"/>
    <property type="project" value="UniProtKB-KW"/>
</dbReference>
<dbReference type="PANTHER" id="PTHR10537:SF3">
    <property type="entry name" value="DNA PRIMASE LARGE SUBUNIT"/>
    <property type="match status" value="1"/>
</dbReference>
<keyword evidence="9" id="KW-0411">Iron-sulfur</keyword>
<name>A0A7M7MWJ2_APIME</name>
<dbReference type="Pfam" id="PF04104">
    <property type="entry name" value="DNA_primase_lrg"/>
    <property type="match status" value="1"/>
</dbReference>
<dbReference type="CDD" id="cd07322">
    <property type="entry name" value="PriL_PriS_Eukaryotic"/>
    <property type="match status" value="1"/>
</dbReference>
<gene>
    <name evidence="14" type="primary">LOC113219416</name>
</gene>
<dbReference type="KEGG" id="ame:113219416"/>
<keyword evidence="8" id="KW-0408">Iron</keyword>
<evidence type="ECO:0000256" key="6">
    <source>
        <dbReference type="ARBA" id="ARBA00022705"/>
    </source>
</evidence>
<proteinExistence type="inferred from homology"/>
<evidence type="ECO:0000256" key="5">
    <source>
        <dbReference type="ARBA" id="ARBA00022515"/>
    </source>
</evidence>
<sequence length="456" mass="54837">MACIPITFQPSMKIKQIPNYIYLHDLQMYILPPSGYIKLEELYQWCIDRLKVLELVNKISKQYYKARQCRIALIKELEKNDLTKFAKLINMSNYEISQSKKELLRKNDSISHFILRSAFSLEHKKRQWFFKQEVKLFKWRLSFLNKKDIKLFNYINGIQFPSVSEQEKQKIKKDLEMFCFDNENINIINFYKVYFTNVINLVAKRQVFLKNGIAYVPETKVYWIIFSEFKKKLNEGFAYSRTTVSNIYGDERITKPYLEYNRYKYISINELDELSQKSFPLCMRLLHEALQKNHHLTNGGRVQYGLFLKGIGLKLHDAIQFWKEEFTKKMDERTFEKQYKYGIRFLYGQEGKRADYEPFHCFKIFNSNVGLRDNHGCPFKCMTFDLLKQTLSNYGLIHLDIESIIQYIKKKSYLEACKTYYEITHNCIIDNTFKHPNIYFNSSYKHFENIFSDMVR</sequence>
<keyword evidence="5" id="KW-0639">Primosome</keyword>
<protein>
    <recommendedName>
        <fullName evidence="3">DNA primase large subunit</fullName>
    </recommendedName>
</protein>
<evidence type="ECO:0000313" key="12">
    <source>
        <dbReference type="EnsemblMetazoa" id="XP_026302105"/>
    </source>
</evidence>
<evidence type="ECO:0000313" key="13">
    <source>
        <dbReference type="Proteomes" id="UP000005203"/>
    </source>
</evidence>
<dbReference type="InterPro" id="IPR016558">
    <property type="entry name" value="DNA_primase_lsu_euk"/>
</dbReference>
<dbReference type="Pfam" id="PF26466">
    <property type="entry name" value="DNA_primase_lrg_N"/>
    <property type="match status" value="1"/>
</dbReference>
<keyword evidence="4" id="KW-0004">4Fe-4S</keyword>
<dbReference type="EnsemblMetazoa" id="XM_026446320">
    <property type="protein sequence ID" value="XP_026302105"/>
    <property type="gene ID" value="LOC113219416"/>
</dbReference>
<reference evidence="12" key="1">
    <citation type="submission" date="2021-01" db="UniProtKB">
        <authorList>
            <consortium name="EnsemblMetazoa"/>
        </authorList>
    </citation>
    <scope>IDENTIFICATION</scope>
    <source>
        <strain evidence="12">DH4</strain>
    </source>
</reference>
<dbReference type="OrthoDB" id="421393at2759"/>
<dbReference type="RefSeq" id="XP_026302105.1">
    <property type="nucleotide sequence ID" value="XM_026446320.1"/>
</dbReference>
<evidence type="ECO:0000256" key="1">
    <source>
        <dbReference type="ARBA" id="ARBA00001966"/>
    </source>
</evidence>
<reference evidence="14" key="2">
    <citation type="submission" date="2025-04" db="UniProtKB">
        <authorList>
            <consortium name="RefSeq"/>
        </authorList>
    </citation>
    <scope>IDENTIFICATION</scope>
    <source>
        <strain evidence="14">DH4</strain>
        <tissue evidence="14">Whole body</tissue>
    </source>
</reference>
<accession>A0A7M7MWJ2</accession>
<accession>A0A8B8HDJ0</accession>
<keyword evidence="13" id="KW-1185">Reference proteome</keyword>
<dbReference type="GO" id="GO:0006269">
    <property type="term" value="P:DNA replication, synthesis of primer"/>
    <property type="evidence" value="ECO:0007669"/>
    <property type="project" value="UniProtKB-KW"/>
</dbReference>
<dbReference type="InterPro" id="IPR007238">
    <property type="entry name" value="DNA_primase_lsu_euk/arc"/>
</dbReference>
<evidence type="ECO:0000259" key="11">
    <source>
        <dbReference type="Pfam" id="PF04104"/>
    </source>
</evidence>
<dbReference type="Proteomes" id="UP000005203">
    <property type="component" value="Linkage group LG1"/>
</dbReference>
<dbReference type="InterPro" id="IPR058560">
    <property type="entry name" value="DNA_primase_C"/>
</dbReference>
<feature type="domain" description="DNA primase large subunit C-terminal" evidence="11">
    <location>
        <begin position="272"/>
        <end position="440"/>
    </location>
</feature>
<organism evidence="12">
    <name type="scientific">Apis mellifera</name>
    <name type="common">Honeybee</name>
    <dbReference type="NCBI Taxonomy" id="7460"/>
    <lineage>
        <taxon>Eukaryota</taxon>
        <taxon>Metazoa</taxon>
        <taxon>Ecdysozoa</taxon>
        <taxon>Arthropoda</taxon>
        <taxon>Hexapoda</taxon>
        <taxon>Insecta</taxon>
        <taxon>Pterygota</taxon>
        <taxon>Neoptera</taxon>
        <taxon>Endopterygota</taxon>
        <taxon>Hymenoptera</taxon>
        <taxon>Apocrita</taxon>
        <taxon>Aculeata</taxon>
        <taxon>Apoidea</taxon>
        <taxon>Anthophila</taxon>
        <taxon>Apidae</taxon>
        <taxon>Apis</taxon>
    </lineage>
</organism>
<reference evidence="13" key="3">
    <citation type="submission" date="2025-05" db="UniProtKB">
        <authorList>
            <consortium name="RefSeq"/>
        </authorList>
    </citation>
    <scope>NUCLEOTIDE SEQUENCE [LARGE SCALE GENOMIC DNA]</scope>
    <source>
        <strain evidence="13">DH4</strain>
    </source>
</reference>
<comment type="cofactor">
    <cofactor evidence="1">
        <name>[4Fe-4S] cluster</name>
        <dbReference type="ChEBI" id="CHEBI:49883"/>
    </cofactor>
</comment>
<dbReference type="GO" id="GO:0005658">
    <property type="term" value="C:alpha DNA polymerase:primase complex"/>
    <property type="evidence" value="ECO:0007669"/>
    <property type="project" value="TreeGrafter"/>
</dbReference>
<comment type="similarity">
    <text evidence="2">Belongs to the eukaryotic-type primase large subunit family.</text>
</comment>